<sequence>MDHRVDLDVDNWTENTIRTDAQGHFSGTVTVNDAVPVQAVYRHDNAQPVRGVRRIRVDSDRHPAGRPH</sequence>
<evidence type="ECO:0000313" key="2">
    <source>
        <dbReference type="Proteomes" id="UP001501474"/>
    </source>
</evidence>
<comment type="caution">
    <text evidence="1">The sequence shown here is derived from an EMBL/GenBank/DDBJ whole genome shotgun (WGS) entry which is preliminary data.</text>
</comment>
<accession>A0ABP5PYL7</accession>
<organism evidence="1 2">
    <name type="scientific">Streptomyces indiaensis</name>
    <dbReference type="NCBI Taxonomy" id="284033"/>
    <lineage>
        <taxon>Bacteria</taxon>
        <taxon>Bacillati</taxon>
        <taxon>Actinomycetota</taxon>
        <taxon>Actinomycetes</taxon>
        <taxon>Kitasatosporales</taxon>
        <taxon>Streptomycetaceae</taxon>
        <taxon>Streptomyces</taxon>
    </lineage>
</organism>
<name>A0ABP5PYL7_9ACTN</name>
<proteinExistence type="predicted"/>
<dbReference type="EMBL" id="BAAART010000011">
    <property type="protein sequence ID" value="GAA2219581.1"/>
    <property type="molecule type" value="Genomic_DNA"/>
</dbReference>
<gene>
    <name evidence="1" type="ORF">GCM10010104_06260</name>
</gene>
<keyword evidence="2" id="KW-1185">Reference proteome</keyword>
<protein>
    <submittedName>
        <fullName evidence="1">Uncharacterized protein</fullName>
    </submittedName>
</protein>
<evidence type="ECO:0000313" key="1">
    <source>
        <dbReference type="EMBL" id="GAA2219581.1"/>
    </source>
</evidence>
<dbReference type="Proteomes" id="UP001501474">
    <property type="component" value="Unassembled WGS sequence"/>
</dbReference>
<reference evidence="2" key="1">
    <citation type="journal article" date="2019" name="Int. J. Syst. Evol. Microbiol.">
        <title>The Global Catalogue of Microorganisms (GCM) 10K type strain sequencing project: providing services to taxonomists for standard genome sequencing and annotation.</title>
        <authorList>
            <consortium name="The Broad Institute Genomics Platform"/>
            <consortium name="The Broad Institute Genome Sequencing Center for Infectious Disease"/>
            <person name="Wu L."/>
            <person name="Ma J."/>
        </authorList>
    </citation>
    <scope>NUCLEOTIDE SEQUENCE [LARGE SCALE GENOMIC DNA]</scope>
    <source>
        <strain evidence="2">JCM 3053</strain>
    </source>
</reference>